<dbReference type="PANTHER" id="PTHR28004:SF8">
    <property type="entry name" value="D-SERINE DEAMINASE"/>
    <property type="match status" value="1"/>
</dbReference>
<dbReference type="Gene3D" id="2.40.37.20">
    <property type="entry name" value="D-serine dehydratase-like domain"/>
    <property type="match status" value="1"/>
</dbReference>
<gene>
    <name evidence="2" type="primary">dhaa</name>
    <name evidence="2" type="ORF">HPF_09490</name>
</gene>
<sequence>MTTSDAVFGHQLKGFPTGGAPLTRAQIPSQGWNLLRGDLALPLAVLKQSALQHNLHWMRDFCAPRGLHLAPHGKTSMSPELWQMQLGAGAWGISFATVFQAAVGARHGVPVLLIANQVIQRAELDALALLHAERPGLRSMFLVDSVGQVDAIEAWAQDRSFQGRFEVLLELGIAGQRTGTRTAGEARQAAMRIAASPVLSLVGIECYEGTTAYCDHAKDRATVQGLMDRVDAIAREAIAQGWFAHEEIILTAGGSAIFDLVAERLLPDLGRPVRGVLRSGCYLTHDHQRYTRYLCCVGERLNLRETLKPALEVLACVQSQPEPGLALLSMGKRDVAYDLDLPVPVWRSHPQALGQGGALQAVPAHWRIDALNDQHAYLRFDASAPPDEWPSLGETVGSGISHPCTTFDKWRWLPVVDEAYGVVDAVTTWF</sequence>
<dbReference type="RefSeq" id="WP_133156455.1">
    <property type="nucleotide sequence ID" value="NZ_CP037867.1"/>
</dbReference>
<dbReference type="InterPro" id="IPR026956">
    <property type="entry name" value="D-ser_dehydrat-like_dom"/>
</dbReference>
<dbReference type="InterPro" id="IPR051466">
    <property type="entry name" value="D-amino_acid_metab_enzyme"/>
</dbReference>
<dbReference type="EC" id="4.1.3.41" evidence="2"/>
<dbReference type="Pfam" id="PF14031">
    <property type="entry name" value="D-ser_dehydrat"/>
    <property type="match status" value="1"/>
</dbReference>
<protein>
    <submittedName>
        <fullName evidence="2">3-hydroxy-D-aspartate aldolase</fullName>
        <ecNumber evidence="2">4.1.3.41</ecNumber>
    </submittedName>
</protein>
<feature type="domain" description="D-serine dehydratase-like" evidence="1">
    <location>
        <begin position="310"/>
        <end position="417"/>
    </location>
</feature>
<dbReference type="PANTHER" id="PTHR28004">
    <property type="entry name" value="ZGC:162816-RELATED"/>
    <property type="match status" value="1"/>
</dbReference>
<organism evidence="2 3">
    <name type="scientific">Hydrogenophaga pseudoflava</name>
    <name type="common">Pseudomonas carboxydoflava</name>
    <dbReference type="NCBI Taxonomy" id="47421"/>
    <lineage>
        <taxon>Bacteria</taxon>
        <taxon>Pseudomonadati</taxon>
        <taxon>Pseudomonadota</taxon>
        <taxon>Betaproteobacteria</taxon>
        <taxon>Burkholderiales</taxon>
        <taxon>Comamonadaceae</taxon>
        <taxon>Hydrogenophaga</taxon>
    </lineage>
</organism>
<dbReference type="EMBL" id="CP037867">
    <property type="protein sequence ID" value="QBM27919.1"/>
    <property type="molecule type" value="Genomic_DNA"/>
</dbReference>
<dbReference type="InterPro" id="IPR042208">
    <property type="entry name" value="D-ser_dehydrat-like_sf"/>
</dbReference>
<evidence type="ECO:0000259" key="1">
    <source>
        <dbReference type="SMART" id="SM01119"/>
    </source>
</evidence>
<proteinExistence type="predicted"/>
<keyword evidence="3" id="KW-1185">Reference proteome</keyword>
<reference evidence="2 3" key="1">
    <citation type="submission" date="2019-03" db="EMBL/GenBank/DDBJ databases">
        <authorList>
            <person name="Sebastian G."/>
            <person name="Baumann P."/>
            <person name="Ruckert C."/>
            <person name="Kalinowski J."/>
            <person name="Nebel B."/>
            <person name="Takors R."/>
            <person name="Blombach B."/>
        </authorList>
    </citation>
    <scope>NUCLEOTIDE SEQUENCE [LARGE SCALE GENOMIC DNA]</scope>
    <source>
        <strain evidence="2 3">DSM 1084</strain>
    </source>
</reference>
<evidence type="ECO:0000313" key="3">
    <source>
        <dbReference type="Proteomes" id="UP000293912"/>
    </source>
</evidence>
<dbReference type="SUPFAM" id="SSF51419">
    <property type="entry name" value="PLP-binding barrel"/>
    <property type="match status" value="1"/>
</dbReference>
<dbReference type="AlphaFoldDB" id="A0A4P6WZ15"/>
<dbReference type="SMART" id="SM01119">
    <property type="entry name" value="D-ser_dehydrat"/>
    <property type="match status" value="1"/>
</dbReference>
<dbReference type="InterPro" id="IPR029066">
    <property type="entry name" value="PLP-binding_barrel"/>
</dbReference>
<name>A0A4P6WZ15_HYDPS</name>
<keyword evidence="2" id="KW-0456">Lyase</keyword>
<evidence type="ECO:0000313" key="2">
    <source>
        <dbReference type="EMBL" id="QBM27919.1"/>
    </source>
</evidence>
<dbReference type="Proteomes" id="UP000293912">
    <property type="component" value="Chromosome"/>
</dbReference>
<dbReference type="Gene3D" id="3.20.20.10">
    <property type="entry name" value="Alanine racemase"/>
    <property type="match status" value="1"/>
</dbReference>
<dbReference type="GO" id="GO:0016829">
    <property type="term" value="F:lyase activity"/>
    <property type="evidence" value="ECO:0007669"/>
    <property type="project" value="UniProtKB-KW"/>
</dbReference>
<dbReference type="KEGG" id="hpse:HPF_09490"/>
<accession>A0A4P6WZ15</accession>